<protein>
    <submittedName>
        <fullName evidence="1">Uncharacterized protein</fullName>
    </submittedName>
</protein>
<accession>A0A2J6Q463</accession>
<sequence length="181" mass="19810">MINIRTRPCLSFITDDAQGCWPTDTRRRISYCYCSRPRCGRIELPSCHPPARHARSADIGGVSPVDILLSTSRKISILLANKRGPTPTKLLSPCHPCHPCHPCGPWSPSDSIVAESKNHDRPRTSTPLVHVRVPEFGDHGFSFISPGGPAFTIPSLLLHQGKFLTSVVCVVSPPLSFMNPP</sequence>
<name>A0A2J6Q463_9HELO</name>
<evidence type="ECO:0000313" key="2">
    <source>
        <dbReference type="Proteomes" id="UP000235672"/>
    </source>
</evidence>
<dbReference type="Proteomes" id="UP000235672">
    <property type="component" value="Unassembled WGS sequence"/>
</dbReference>
<gene>
    <name evidence="1" type="ORF">NA56DRAFT_130024</name>
</gene>
<dbReference type="AlphaFoldDB" id="A0A2J6Q463"/>
<keyword evidence="2" id="KW-1185">Reference proteome</keyword>
<reference evidence="1 2" key="1">
    <citation type="submission" date="2016-05" db="EMBL/GenBank/DDBJ databases">
        <title>A degradative enzymes factory behind the ericoid mycorrhizal symbiosis.</title>
        <authorList>
            <consortium name="DOE Joint Genome Institute"/>
            <person name="Martino E."/>
            <person name="Morin E."/>
            <person name="Grelet G."/>
            <person name="Kuo A."/>
            <person name="Kohler A."/>
            <person name="Daghino S."/>
            <person name="Barry K."/>
            <person name="Choi C."/>
            <person name="Cichocki N."/>
            <person name="Clum A."/>
            <person name="Copeland A."/>
            <person name="Hainaut M."/>
            <person name="Haridas S."/>
            <person name="Labutti K."/>
            <person name="Lindquist E."/>
            <person name="Lipzen A."/>
            <person name="Khouja H.-R."/>
            <person name="Murat C."/>
            <person name="Ohm R."/>
            <person name="Olson A."/>
            <person name="Spatafora J."/>
            <person name="Veneault-Fourrey C."/>
            <person name="Henrissat B."/>
            <person name="Grigoriev I."/>
            <person name="Martin F."/>
            <person name="Perotto S."/>
        </authorList>
    </citation>
    <scope>NUCLEOTIDE SEQUENCE [LARGE SCALE GENOMIC DNA]</scope>
    <source>
        <strain evidence="1 2">UAMH 7357</strain>
    </source>
</reference>
<proteinExistence type="predicted"/>
<organism evidence="1 2">
    <name type="scientific">Hyaloscypha hepaticicola</name>
    <dbReference type="NCBI Taxonomy" id="2082293"/>
    <lineage>
        <taxon>Eukaryota</taxon>
        <taxon>Fungi</taxon>
        <taxon>Dikarya</taxon>
        <taxon>Ascomycota</taxon>
        <taxon>Pezizomycotina</taxon>
        <taxon>Leotiomycetes</taxon>
        <taxon>Helotiales</taxon>
        <taxon>Hyaloscyphaceae</taxon>
        <taxon>Hyaloscypha</taxon>
    </lineage>
</organism>
<dbReference type="EMBL" id="KZ613482">
    <property type="protein sequence ID" value="PMD21075.1"/>
    <property type="molecule type" value="Genomic_DNA"/>
</dbReference>
<evidence type="ECO:0000313" key="1">
    <source>
        <dbReference type="EMBL" id="PMD21075.1"/>
    </source>
</evidence>